<gene>
    <name evidence="4" type="ORF">HNQ65_001194</name>
</gene>
<evidence type="ECO:0000313" key="4">
    <source>
        <dbReference type="EMBL" id="MBB5031626.1"/>
    </source>
</evidence>
<dbReference type="GO" id="GO:0003924">
    <property type="term" value="F:GTPase activity"/>
    <property type="evidence" value="ECO:0007669"/>
    <property type="project" value="InterPro"/>
</dbReference>
<evidence type="ECO:0008006" key="6">
    <source>
        <dbReference type="Google" id="ProtNLM"/>
    </source>
</evidence>
<dbReference type="Proteomes" id="UP000590740">
    <property type="component" value="Unassembled WGS sequence"/>
</dbReference>
<dbReference type="CDD" id="cd00882">
    <property type="entry name" value="Ras_like_GTPase"/>
    <property type="match status" value="1"/>
</dbReference>
<dbReference type="EMBL" id="JACHIG010000002">
    <property type="protein sequence ID" value="MBB5031626.1"/>
    <property type="molecule type" value="Genomic_DNA"/>
</dbReference>
<keyword evidence="5" id="KW-1185">Reference proteome</keyword>
<proteinExistence type="predicted"/>
<dbReference type="InterPro" id="IPR006689">
    <property type="entry name" value="Small_GTPase_ARF/SAR"/>
</dbReference>
<accession>A0A7W8DJ96</accession>
<dbReference type="GO" id="GO:0005525">
    <property type="term" value="F:GTP binding"/>
    <property type="evidence" value="ECO:0007669"/>
    <property type="project" value="UniProtKB-KW"/>
</dbReference>
<evidence type="ECO:0000256" key="1">
    <source>
        <dbReference type="ARBA" id="ARBA00022741"/>
    </source>
</evidence>
<sequence length="217" mass="24190">MPSVNHEDRTVSFKIVYCGSPLSGKTTNLQQIHAKLDPTGRSDLVSLSTAQDRTLFFDFLAVEADALPGYKTTFHLYTVPGQITYNATLQLVLRQADGVVFVADSQMDRQRDNLQSLQSLEANLRMNGSELERLPIVLQYNKRDLPNAAPVEYLEYLYNNRATPFLSFESDARTGRNVLATLNAISQAVLHQFRQRAAPHDSSGAAKEMRTQELAAA</sequence>
<dbReference type="RefSeq" id="WP_184338564.1">
    <property type="nucleotide sequence ID" value="NZ_JACHIG010000002.1"/>
</dbReference>
<comment type="caution">
    <text evidence="4">The sequence shown here is derived from an EMBL/GenBank/DDBJ whole genome shotgun (WGS) entry which is preliminary data.</text>
</comment>
<dbReference type="InterPro" id="IPR027417">
    <property type="entry name" value="P-loop_NTPase"/>
</dbReference>
<dbReference type="InterPro" id="IPR052705">
    <property type="entry name" value="Gliding_Motility_GTPase"/>
</dbReference>
<dbReference type="SUPFAM" id="SSF52540">
    <property type="entry name" value="P-loop containing nucleoside triphosphate hydrolases"/>
    <property type="match status" value="1"/>
</dbReference>
<dbReference type="PANTHER" id="PTHR42708">
    <property type="entry name" value="ATP/GTP-BINDING PROTEIN-RELATED"/>
    <property type="match status" value="1"/>
</dbReference>
<name>A0A7W8DJ96_9BACT</name>
<evidence type="ECO:0000256" key="3">
    <source>
        <dbReference type="SAM" id="MobiDB-lite"/>
    </source>
</evidence>
<reference evidence="4 5" key="1">
    <citation type="submission" date="2020-08" db="EMBL/GenBank/DDBJ databases">
        <title>Genomic Encyclopedia of Type Strains, Phase IV (KMG-IV): sequencing the most valuable type-strain genomes for metagenomic binning, comparative biology and taxonomic classification.</title>
        <authorList>
            <person name="Goeker M."/>
        </authorList>
    </citation>
    <scope>NUCLEOTIDE SEQUENCE [LARGE SCALE GENOMIC DNA]</scope>
    <source>
        <strain evidence="4 5">DSM 12252</strain>
    </source>
</reference>
<evidence type="ECO:0000313" key="5">
    <source>
        <dbReference type="Proteomes" id="UP000590740"/>
    </source>
</evidence>
<evidence type="ECO:0000256" key="2">
    <source>
        <dbReference type="ARBA" id="ARBA00023134"/>
    </source>
</evidence>
<organism evidence="4 5">
    <name type="scientific">Prosthecobacter vanneervenii</name>
    <dbReference type="NCBI Taxonomy" id="48466"/>
    <lineage>
        <taxon>Bacteria</taxon>
        <taxon>Pseudomonadati</taxon>
        <taxon>Verrucomicrobiota</taxon>
        <taxon>Verrucomicrobiia</taxon>
        <taxon>Verrucomicrobiales</taxon>
        <taxon>Verrucomicrobiaceae</taxon>
        <taxon>Prosthecobacter</taxon>
    </lineage>
</organism>
<dbReference type="PANTHER" id="PTHR42708:SF1">
    <property type="entry name" value="GLIDING MOTILITY PROTEIN MGLA"/>
    <property type="match status" value="1"/>
</dbReference>
<keyword evidence="1" id="KW-0547">Nucleotide-binding</keyword>
<feature type="region of interest" description="Disordered" evidence="3">
    <location>
        <begin position="196"/>
        <end position="217"/>
    </location>
</feature>
<dbReference type="Pfam" id="PF00025">
    <property type="entry name" value="Arf"/>
    <property type="match status" value="1"/>
</dbReference>
<dbReference type="AlphaFoldDB" id="A0A7W8DJ96"/>
<dbReference type="Gene3D" id="3.40.50.300">
    <property type="entry name" value="P-loop containing nucleotide triphosphate hydrolases"/>
    <property type="match status" value="1"/>
</dbReference>
<keyword evidence="2" id="KW-0342">GTP-binding</keyword>
<protein>
    <recommendedName>
        <fullName evidence="6">Gliding-motility protein MglA</fullName>
    </recommendedName>
</protein>